<dbReference type="Proteomes" id="UP000294933">
    <property type="component" value="Unassembled WGS sequence"/>
</dbReference>
<feature type="transmembrane region" description="Helical" evidence="2">
    <location>
        <begin position="123"/>
        <end position="145"/>
    </location>
</feature>
<dbReference type="EMBL" id="ML170221">
    <property type="protein sequence ID" value="TDL17482.1"/>
    <property type="molecule type" value="Genomic_DNA"/>
</dbReference>
<dbReference type="VEuPathDB" id="FungiDB:BD410DRAFT_794313"/>
<feature type="transmembrane region" description="Helical" evidence="2">
    <location>
        <begin position="173"/>
        <end position="195"/>
    </location>
</feature>
<evidence type="ECO:0000313" key="4">
    <source>
        <dbReference type="EMBL" id="TDL17482.1"/>
    </source>
</evidence>
<evidence type="ECO:0000256" key="1">
    <source>
        <dbReference type="SAM" id="MobiDB-lite"/>
    </source>
</evidence>
<keyword evidence="2" id="KW-0812">Transmembrane</keyword>
<dbReference type="STRING" id="50990.A0A4Y7PRK3"/>
<dbReference type="Pfam" id="PF20151">
    <property type="entry name" value="DUF6533"/>
    <property type="match status" value="1"/>
</dbReference>
<feature type="transmembrane region" description="Helical" evidence="2">
    <location>
        <begin position="52"/>
        <end position="75"/>
    </location>
</feature>
<proteinExistence type="predicted"/>
<feature type="region of interest" description="Disordered" evidence="1">
    <location>
        <begin position="306"/>
        <end position="330"/>
    </location>
</feature>
<feature type="transmembrane region" description="Helical" evidence="2">
    <location>
        <begin position="95"/>
        <end position="111"/>
    </location>
</feature>
<reference evidence="4 5" key="1">
    <citation type="submission" date="2018-06" db="EMBL/GenBank/DDBJ databases">
        <title>A transcriptomic atlas of mushroom development highlights an independent origin of complex multicellularity.</title>
        <authorList>
            <consortium name="DOE Joint Genome Institute"/>
            <person name="Krizsan K."/>
            <person name="Almasi E."/>
            <person name="Merenyi Z."/>
            <person name="Sahu N."/>
            <person name="Viragh M."/>
            <person name="Koszo T."/>
            <person name="Mondo S."/>
            <person name="Kiss B."/>
            <person name="Balint B."/>
            <person name="Kues U."/>
            <person name="Barry K."/>
            <person name="Hegedus J.C."/>
            <person name="Henrissat B."/>
            <person name="Johnson J."/>
            <person name="Lipzen A."/>
            <person name="Ohm R."/>
            <person name="Nagy I."/>
            <person name="Pangilinan J."/>
            <person name="Yan J."/>
            <person name="Xiong Y."/>
            <person name="Grigoriev I.V."/>
            <person name="Hibbett D.S."/>
            <person name="Nagy L.G."/>
        </authorList>
    </citation>
    <scope>NUCLEOTIDE SEQUENCE [LARGE SCALE GENOMIC DNA]</scope>
    <source>
        <strain evidence="4 5">SZMC22713</strain>
    </source>
</reference>
<feature type="transmembrane region" description="Helical" evidence="2">
    <location>
        <begin position="240"/>
        <end position="260"/>
    </location>
</feature>
<evidence type="ECO:0000259" key="3">
    <source>
        <dbReference type="Pfam" id="PF20151"/>
    </source>
</evidence>
<gene>
    <name evidence="4" type="ORF">BD410DRAFT_794313</name>
</gene>
<keyword evidence="2" id="KW-0472">Membrane</keyword>
<dbReference type="AlphaFoldDB" id="A0A4Y7PRK3"/>
<name>A0A4Y7PRK3_9AGAM</name>
<keyword evidence="5" id="KW-1185">Reference proteome</keyword>
<organism evidence="4 5">
    <name type="scientific">Rickenella mellea</name>
    <dbReference type="NCBI Taxonomy" id="50990"/>
    <lineage>
        <taxon>Eukaryota</taxon>
        <taxon>Fungi</taxon>
        <taxon>Dikarya</taxon>
        <taxon>Basidiomycota</taxon>
        <taxon>Agaricomycotina</taxon>
        <taxon>Agaricomycetes</taxon>
        <taxon>Hymenochaetales</taxon>
        <taxon>Rickenellaceae</taxon>
        <taxon>Rickenella</taxon>
    </lineage>
</organism>
<keyword evidence="2" id="KW-1133">Transmembrane helix</keyword>
<sequence>MSDDAQVQAEISALFSSFVNARYSYSVAAAILAYDYLVTLDLEIAQVWGQRFTAATVLFLLNRYAFPFVICLTMIEIFHPLNDNVCTILGWAENSIDVAIVSTTIIFIFTLRTWAIYLKSWKVLLFVGIFAIAKYAMTISAFASIQSFSATLGFGCIGTPRNIFLKFNKANGYLNLAFDTVVFVLTFVKTFRSALQMRKLGMTNSVTFWILRDGLLYYVGRVLLVIFQIVSFQFPPGAVYQFSALLPNVIANVLINHLLLNLRHVSTTHPGGGLSQKTIPELNFATNSIIGNIGAPLTNDPVDFSAESTQSEIVETESETSGGFDGSSDV</sequence>
<dbReference type="OrthoDB" id="2750359at2759"/>
<feature type="domain" description="DUF6533" evidence="3">
    <location>
        <begin position="23"/>
        <end position="67"/>
    </location>
</feature>
<evidence type="ECO:0000256" key="2">
    <source>
        <dbReference type="SAM" id="Phobius"/>
    </source>
</evidence>
<dbReference type="InterPro" id="IPR045340">
    <property type="entry name" value="DUF6533"/>
</dbReference>
<feature type="transmembrane region" description="Helical" evidence="2">
    <location>
        <begin position="215"/>
        <end position="234"/>
    </location>
</feature>
<evidence type="ECO:0000313" key="5">
    <source>
        <dbReference type="Proteomes" id="UP000294933"/>
    </source>
</evidence>
<accession>A0A4Y7PRK3</accession>
<protein>
    <recommendedName>
        <fullName evidence="3">DUF6533 domain-containing protein</fullName>
    </recommendedName>
</protein>